<dbReference type="InterPro" id="IPR029052">
    <property type="entry name" value="Metallo-depent_PP-like"/>
</dbReference>
<dbReference type="GO" id="GO:0008758">
    <property type="term" value="F:UDP-2,3-diacylglucosamine hydrolase activity"/>
    <property type="evidence" value="ECO:0007669"/>
    <property type="project" value="TreeGrafter"/>
</dbReference>
<dbReference type="EMBL" id="CADCTU010000212">
    <property type="protein sequence ID" value="CAA9302753.1"/>
    <property type="molecule type" value="Genomic_DNA"/>
</dbReference>
<dbReference type="Gene3D" id="3.60.21.10">
    <property type="match status" value="1"/>
</dbReference>
<dbReference type="CDD" id="cd07385">
    <property type="entry name" value="MPP_YkuE_C"/>
    <property type="match status" value="1"/>
</dbReference>
<proteinExistence type="predicted"/>
<reference evidence="4" key="1">
    <citation type="submission" date="2020-02" db="EMBL/GenBank/DDBJ databases">
        <authorList>
            <person name="Meier V. D."/>
        </authorList>
    </citation>
    <scope>NUCLEOTIDE SEQUENCE</scope>
    <source>
        <strain evidence="4">AVDCRST_MAG11</strain>
    </source>
</reference>
<dbReference type="PANTHER" id="PTHR31302">
    <property type="entry name" value="TRANSMEMBRANE PROTEIN WITH METALLOPHOSPHOESTERASE DOMAIN-RELATED"/>
    <property type="match status" value="1"/>
</dbReference>
<dbReference type="GO" id="GO:0009245">
    <property type="term" value="P:lipid A biosynthetic process"/>
    <property type="evidence" value="ECO:0007669"/>
    <property type="project" value="TreeGrafter"/>
</dbReference>
<dbReference type="Pfam" id="PF00149">
    <property type="entry name" value="Metallophos"/>
    <property type="match status" value="1"/>
</dbReference>
<gene>
    <name evidence="4" type="ORF">AVDCRST_MAG11-950</name>
</gene>
<dbReference type="SUPFAM" id="SSF56300">
    <property type="entry name" value="Metallo-dependent phosphatases"/>
    <property type="match status" value="1"/>
</dbReference>
<dbReference type="AlphaFoldDB" id="A0A6J4KEG8"/>
<evidence type="ECO:0000256" key="1">
    <source>
        <dbReference type="ARBA" id="ARBA00022723"/>
    </source>
</evidence>
<accession>A0A6J4KEG8</accession>
<keyword evidence="1" id="KW-0479">Metal-binding</keyword>
<dbReference type="GO" id="GO:0046872">
    <property type="term" value="F:metal ion binding"/>
    <property type="evidence" value="ECO:0007669"/>
    <property type="project" value="UniProtKB-KW"/>
</dbReference>
<name>A0A6J4KEG8_9BACT</name>
<dbReference type="PANTHER" id="PTHR31302:SF31">
    <property type="entry name" value="PHOSPHODIESTERASE YAEI"/>
    <property type="match status" value="1"/>
</dbReference>
<organism evidence="4">
    <name type="scientific">uncultured Gemmatimonadaceae bacterium</name>
    <dbReference type="NCBI Taxonomy" id="246130"/>
    <lineage>
        <taxon>Bacteria</taxon>
        <taxon>Pseudomonadati</taxon>
        <taxon>Gemmatimonadota</taxon>
        <taxon>Gemmatimonadia</taxon>
        <taxon>Gemmatimonadales</taxon>
        <taxon>Gemmatimonadaceae</taxon>
        <taxon>environmental samples</taxon>
    </lineage>
</organism>
<dbReference type="InterPro" id="IPR004843">
    <property type="entry name" value="Calcineurin-like_PHP"/>
</dbReference>
<evidence type="ECO:0000256" key="2">
    <source>
        <dbReference type="ARBA" id="ARBA00022801"/>
    </source>
</evidence>
<evidence type="ECO:0000259" key="3">
    <source>
        <dbReference type="Pfam" id="PF00149"/>
    </source>
</evidence>
<protein>
    <submittedName>
        <fullName evidence="4">FIG006285: ICC-like protein phosphoesterase</fullName>
    </submittedName>
</protein>
<dbReference type="InterPro" id="IPR051158">
    <property type="entry name" value="Metallophosphoesterase_sf"/>
</dbReference>
<keyword evidence="2" id="KW-0378">Hydrolase</keyword>
<evidence type="ECO:0000313" key="4">
    <source>
        <dbReference type="EMBL" id="CAA9302753.1"/>
    </source>
</evidence>
<feature type="non-terminal residue" evidence="4">
    <location>
        <position position="1"/>
    </location>
</feature>
<feature type="domain" description="Calcineurin-like phosphoesterase" evidence="3">
    <location>
        <begin position="47"/>
        <end position="212"/>
    </location>
</feature>
<sequence>GGRVGRAAVGAAALALAVAGWVGSRRLRVRELHARWPDLPAGLDGTRIAQLSDLHVGPQTSRRFLARVRRAVERSRADVVVLTGDLIDDHPPDVAHLAAALGTLSAPLGVYAVPGNHDVYAGWPAVAARLAALPLTVLVNDAAVVERGGSRLAVVGLGDPAGRGGPAGPDAARALARVPAGAFPVALAHNPALWPELAARGVRLTLSGHTHWGQLALPERGWSLATPFLRDLVMGAHRRAESLLYIAPGTGFWGIPFRLGAWPEVTVVTLGRGGSVEIVEGGISLG</sequence>
<dbReference type="GO" id="GO:0016020">
    <property type="term" value="C:membrane"/>
    <property type="evidence" value="ECO:0007669"/>
    <property type="project" value="GOC"/>
</dbReference>